<protein>
    <submittedName>
        <fullName evidence="3">Two-component system sensor</fullName>
    </submittedName>
</protein>
<dbReference type="InterPro" id="IPR010559">
    <property type="entry name" value="Sig_transdc_His_kin_internal"/>
</dbReference>
<dbReference type="InterPro" id="IPR036890">
    <property type="entry name" value="HATPase_C_sf"/>
</dbReference>
<keyword evidence="4" id="KW-1185">Reference proteome</keyword>
<reference evidence="4" key="1">
    <citation type="submission" date="2016-08" db="EMBL/GenBank/DDBJ databases">
        <authorList>
            <person name="Wibberg D."/>
        </authorList>
    </citation>
    <scope>NUCLEOTIDE SEQUENCE [LARGE SCALE GENOMIC DNA]</scope>
</reference>
<dbReference type="Pfam" id="PF06580">
    <property type="entry name" value="His_kinase"/>
    <property type="match status" value="1"/>
</dbReference>
<feature type="transmembrane region" description="Helical" evidence="1">
    <location>
        <begin position="12"/>
        <end position="33"/>
    </location>
</feature>
<accession>A0A1R3T9C9</accession>
<feature type="domain" description="Signal transduction histidine kinase internal region" evidence="2">
    <location>
        <begin position="171"/>
        <end position="249"/>
    </location>
</feature>
<name>A0A1R3T9C9_9BACT</name>
<keyword evidence="1" id="KW-0472">Membrane</keyword>
<dbReference type="GO" id="GO:0000155">
    <property type="term" value="F:phosphorelay sensor kinase activity"/>
    <property type="evidence" value="ECO:0007669"/>
    <property type="project" value="InterPro"/>
</dbReference>
<dbReference type="STRING" id="1642647.PSM36_1747"/>
<dbReference type="PANTHER" id="PTHR34220:SF7">
    <property type="entry name" value="SENSOR HISTIDINE KINASE YPDA"/>
    <property type="match status" value="1"/>
</dbReference>
<dbReference type="GO" id="GO:0016020">
    <property type="term" value="C:membrane"/>
    <property type="evidence" value="ECO:0007669"/>
    <property type="project" value="InterPro"/>
</dbReference>
<sequence>MDELLKSKQRGAWNNVLMHILLWGVIFILPYFFMDSERIFYWQSFMRSLPELLGFMLVFYLNYFLLIDKLLYKGKTKRFILYNLLLILAVAFLMHYGRDLIETLIPELRPRRRMKRGGGRGWSSNMQLLFLVRNSTWLFLMAGLSVALKMTVRWFEVDNERKELEKAKSDAELQNLKNQINPHFLLNTLNNIYALIEFDPPRAQQAVMDLSKMLRHLLYENNQTFVPLRQEATFMRNYIELMRIRLPDNVKLTTNLSYSESGNTFISPLIFISLIENAFKHGISGEKPSFIDISLREHPDGKVEFVSRNSYFPKSESDKSGSGIGLELVKKKLELLYPDNYQWKTSIEDDVYTTMLLIDTKKQSNDTQLLDRG</sequence>
<evidence type="ECO:0000259" key="2">
    <source>
        <dbReference type="Pfam" id="PF06580"/>
    </source>
</evidence>
<evidence type="ECO:0000313" key="3">
    <source>
        <dbReference type="EMBL" id="SCD20565.1"/>
    </source>
</evidence>
<dbReference type="Proteomes" id="UP000187464">
    <property type="component" value="Chromosome I"/>
</dbReference>
<feature type="transmembrane region" description="Helical" evidence="1">
    <location>
        <begin position="79"/>
        <end position="97"/>
    </location>
</feature>
<keyword evidence="1" id="KW-1133">Transmembrane helix</keyword>
<proteinExistence type="predicted"/>
<dbReference type="EMBL" id="LT605205">
    <property type="protein sequence ID" value="SCD20565.1"/>
    <property type="molecule type" value="Genomic_DNA"/>
</dbReference>
<feature type="transmembrane region" description="Helical" evidence="1">
    <location>
        <begin position="53"/>
        <end position="72"/>
    </location>
</feature>
<dbReference type="KEGG" id="psac:PSM36_1747"/>
<dbReference type="SUPFAM" id="SSF55874">
    <property type="entry name" value="ATPase domain of HSP90 chaperone/DNA topoisomerase II/histidine kinase"/>
    <property type="match status" value="1"/>
</dbReference>
<gene>
    <name evidence="3" type="ORF">PSM36_1747</name>
</gene>
<keyword evidence="1" id="KW-0812">Transmembrane</keyword>
<dbReference type="InterPro" id="IPR050640">
    <property type="entry name" value="Bact_2-comp_sensor_kinase"/>
</dbReference>
<dbReference type="AlphaFoldDB" id="A0A1R3T9C9"/>
<dbReference type="Gene3D" id="3.30.565.10">
    <property type="entry name" value="Histidine kinase-like ATPase, C-terminal domain"/>
    <property type="match status" value="1"/>
</dbReference>
<organism evidence="3 4">
    <name type="scientific">Proteiniphilum saccharofermentans</name>
    <dbReference type="NCBI Taxonomy" id="1642647"/>
    <lineage>
        <taxon>Bacteria</taxon>
        <taxon>Pseudomonadati</taxon>
        <taxon>Bacteroidota</taxon>
        <taxon>Bacteroidia</taxon>
        <taxon>Bacteroidales</taxon>
        <taxon>Dysgonomonadaceae</taxon>
        <taxon>Proteiniphilum</taxon>
    </lineage>
</organism>
<evidence type="ECO:0000313" key="4">
    <source>
        <dbReference type="Proteomes" id="UP000187464"/>
    </source>
</evidence>
<evidence type="ECO:0000256" key="1">
    <source>
        <dbReference type="SAM" id="Phobius"/>
    </source>
</evidence>
<dbReference type="PANTHER" id="PTHR34220">
    <property type="entry name" value="SENSOR HISTIDINE KINASE YPDA"/>
    <property type="match status" value="1"/>
</dbReference>